<name>A0A8J5LGS9_ZINOF</name>
<gene>
    <name evidence="11" type="ORF">ZIOFF_025142</name>
</gene>
<keyword evidence="4 7" id="KW-0863">Zinc-finger</keyword>
<evidence type="ECO:0000256" key="8">
    <source>
        <dbReference type="PROSITE-ProRule" id="PRU00357"/>
    </source>
</evidence>
<organism evidence="11 12">
    <name type="scientific">Zingiber officinale</name>
    <name type="common">Ginger</name>
    <name type="synonym">Amomum zingiber</name>
    <dbReference type="NCBI Taxonomy" id="94328"/>
    <lineage>
        <taxon>Eukaryota</taxon>
        <taxon>Viridiplantae</taxon>
        <taxon>Streptophyta</taxon>
        <taxon>Embryophyta</taxon>
        <taxon>Tracheophyta</taxon>
        <taxon>Spermatophyta</taxon>
        <taxon>Magnoliopsida</taxon>
        <taxon>Liliopsida</taxon>
        <taxon>Zingiberales</taxon>
        <taxon>Zingiberaceae</taxon>
        <taxon>Zingiber</taxon>
    </lineage>
</organism>
<evidence type="ECO:0000259" key="9">
    <source>
        <dbReference type="PROSITE" id="PS50119"/>
    </source>
</evidence>
<comment type="caution">
    <text evidence="11">The sequence shown here is derived from an EMBL/GenBank/DDBJ whole genome shotgun (WGS) entry which is preliminary data.</text>
</comment>
<dbReference type="CDD" id="cd19821">
    <property type="entry name" value="Bbox1_BBX-like"/>
    <property type="match status" value="1"/>
</dbReference>
<dbReference type="InterPro" id="IPR049808">
    <property type="entry name" value="CONSTANS-like_Bbox1"/>
</dbReference>
<evidence type="ECO:0000256" key="4">
    <source>
        <dbReference type="ARBA" id="ARBA00022771"/>
    </source>
</evidence>
<feature type="domain" description="B box-type" evidence="9">
    <location>
        <begin position="20"/>
        <end position="62"/>
    </location>
</feature>
<evidence type="ECO:0000256" key="5">
    <source>
        <dbReference type="ARBA" id="ARBA00022833"/>
    </source>
</evidence>
<dbReference type="Proteomes" id="UP000734854">
    <property type="component" value="Unassembled WGS sequence"/>
</dbReference>
<dbReference type="GO" id="GO:2000028">
    <property type="term" value="P:regulation of photoperiodism, flowering"/>
    <property type="evidence" value="ECO:0007669"/>
    <property type="project" value="TreeGrafter"/>
</dbReference>
<keyword evidence="5" id="KW-0862">Zinc</keyword>
<dbReference type="Pfam" id="PF00643">
    <property type="entry name" value="zf-B_box"/>
    <property type="match status" value="1"/>
</dbReference>
<dbReference type="PANTHER" id="PTHR31319:SF39">
    <property type="entry name" value="ZINC FINGER PROTEIN CONSTANS-LIKE 1"/>
    <property type="match status" value="1"/>
</dbReference>
<comment type="similarity">
    <text evidence="2">Belongs to the CONSTANS family.</text>
</comment>
<dbReference type="EMBL" id="JACMSC010000007">
    <property type="protein sequence ID" value="KAG6514772.1"/>
    <property type="molecule type" value="Genomic_DNA"/>
</dbReference>
<evidence type="ECO:0000256" key="6">
    <source>
        <dbReference type="ARBA" id="ARBA00023242"/>
    </source>
</evidence>
<reference evidence="11 12" key="1">
    <citation type="submission" date="2020-08" db="EMBL/GenBank/DDBJ databases">
        <title>Plant Genome Project.</title>
        <authorList>
            <person name="Zhang R.-G."/>
        </authorList>
    </citation>
    <scope>NUCLEOTIDE SEQUENCE [LARGE SCALE GENOMIC DNA]</scope>
    <source>
        <tissue evidence="11">Rhizome</tissue>
    </source>
</reference>
<evidence type="ECO:0000313" key="12">
    <source>
        <dbReference type="Proteomes" id="UP000734854"/>
    </source>
</evidence>
<keyword evidence="6 8" id="KW-0539">Nucleus</keyword>
<evidence type="ECO:0000256" key="2">
    <source>
        <dbReference type="ARBA" id="ARBA00010024"/>
    </source>
</evidence>
<dbReference type="GO" id="GO:0009909">
    <property type="term" value="P:regulation of flower development"/>
    <property type="evidence" value="ECO:0007669"/>
    <property type="project" value="InterPro"/>
</dbReference>
<protein>
    <recommendedName>
        <fullName evidence="13">CONSTANS-like protein</fullName>
    </recommendedName>
</protein>
<dbReference type="AlphaFoldDB" id="A0A8J5LGS9"/>
<sequence length="350" mass="38854">MMAGFGSVPKYEGGGMGRACDACRTAPSAVYCRADAAFLCGGCDARVHGANRVASRHERVWVCEACEVAPAALACRADAAALCVACDAEVHSANPLARRHQRVPILPIPLPATAGTTFLYPTEELHRHNSEEDEAESWLLINTENCDNHGAFFSSDQIDEYLDLVGYNNNACNEIHNQEEQQLHQQQSEGVVPSSLCLETQQLQKQEMEYEVSNSTAGFSYTANSSSHTVSFTSMDASIAPCTRITDIPNAHRFVNSKGQIKLLPCPPLPRMGSQFPMDREAKVLKYREKRRTRKFEKTIRYELRKTYAEMRPRIKGRFAKQSDAELEMEQMFSTPVPSSDGSYGIVPSF</sequence>
<evidence type="ECO:0000259" key="10">
    <source>
        <dbReference type="PROSITE" id="PS51017"/>
    </source>
</evidence>
<feature type="domain" description="B box-type" evidence="9">
    <location>
        <begin position="58"/>
        <end position="105"/>
    </location>
</feature>
<dbReference type="PROSITE" id="PS51017">
    <property type="entry name" value="CCT"/>
    <property type="match status" value="1"/>
</dbReference>
<dbReference type="InterPro" id="IPR010402">
    <property type="entry name" value="CCT_domain"/>
</dbReference>
<dbReference type="InterPro" id="IPR000315">
    <property type="entry name" value="Znf_B-box"/>
</dbReference>
<dbReference type="GO" id="GO:0005634">
    <property type="term" value="C:nucleus"/>
    <property type="evidence" value="ECO:0007669"/>
    <property type="project" value="UniProtKB-SubCell"/>
</dbReference>
<keyword evidence="3" id="KW-0479">Metal-binding</keyword>
<accession>A0A8J5LGS9</accession>
<dbReference type="PANTHER" id="PTHR31319">
    <property type="entry name" value="ZINC FINGER PROTEIN CONSTANS-LIKE 4"/>
    <property type="match status" value="1"/>
</dbReference>
<dbReference type="GO" id="GO:0008270">
    <property type="term" value="F:zinc ion binding"/>
    <property type="evidence" value="ECO:0007669"/>
    <property type="project" value="UniProtKB-KW"/>
</dbReference>
<comment type="subcellular location">
    <subcellularLocation>
        <location evidence="1 8">Nucleus</location>
    </subcellularLocation>
</comment>
<dbReference type="OrthoDB" id="153872at2759"/>
<evidence type="ECO:0008006" key="13">
    <source>
        <dbReference type="Google" id="ProtNLM"/>
    </source>
</evidence>
<feature type="domain" description="CCT" evidence="10">
    <location>
        <begin position="280"/>
        <end position="322"/>
    </location>
</feature>
<evidence type="ECO:0000256" key="1">
    <source>
        <dbReference type="ARBA" id="ARBA00004123"/>
    </source>
</evidence>
<evidence type="ECO:0000256" key="7">
    <source>
        <dbReference type="PROSITE-ProRule" id="PRU00024"/>
    </source>
</evidence>
<keyword evidence="12" id="KW-1185">Reference proteome</keyword>
<evidence type="ECO:0000256" key="3">
    <source>
        <dbReference type="ARBA" id="ARBA00022723"/>
    </source>
</evidence>
<evidence type="ECO:0000313" key="11">
    <source>
        <dbReference type="EMBL" id="KAG6514772.1"/>
    </source>
</evidence>
<dbReference type="GO" id="GO:0003700">
    <property type="term" value="F:DNA-binding transcription factor activity"/>
    <property type="evidence" value="ECO:0007669"/>
    <property type="project" value="TreeGrafter"/>
</dbReference>
<dbReference type="Pfam" id="PF06203">
    <property type="entry name" value="CCT"/>
    <property type="match status" value="1"/>
</dbReference>
<dbReference type="SMART" id="SM00336">
    <property type="entry name" value="BBOX"/>
    <property type="match status" value="2"/>
</dbReference>
<dbReference type="PROSITE" id="PS50119">
    <property type="entry name" value="ZF_BBOX"/>
    <property type="match status" value="2"/>
</dbReference>
<proteinExistence type="inferred from homology"/>
<dbReference type="InterPro" id="IPR045281">
    <property type="entry name" value="CONSTANS-like"/>
</dbReference>